<dbReference type="EMBL" id="KY684103">
    <property type="protein sequence ID" value="ARF10210.1"/>
    <property type="molecule type" value="Genomic_DNA"/>
</dbReference>
<proteinExistence type="predicted"/>
<keyword evidence="1" id="KW-0812">Transmembrane</keyword>
<accession>A0A1V0SEQ9</accession>
<organism evidence="2">
    <name type="scientific">Hokovirus HKV1</name>
    <dbReference type="NCBI Taxonomy" id="1977638"/>
    <lineage>
        <taxon>Viruses</taxon>
        <taxon>Varidnaviria</taxon>
        <taxon>Bamfordvirae</taxon>
        <taxon>Nucleocytoviricota</taxon>
        <taxon>Megaviricetes</taxon>
        <taxon>Imitervirales</taxon>
        <taxon>Mimiviridae</taxon>
        <taxon>Klosneuvirinae</taxon>
        <taxon>Hokovirus</taxon>
    </lineage>
</organism>
<reference evidence="2" key="1">
    <citation type="journal article" date="2017" name="Science">
        <title>Giant viruses with an expanded complement of translation system components.</title>
        <authorList>
            <person name="Schulz F."/>
            <person name="Yutin N."/>
            <person name="Ivanova N.N."/>
            <person name="Ortega D.R."/>
            <person name="Lee T.K."/>
            <person name="Vierheilig J."/>
            <person name="Daims H."/>
            <person name="Horn M."/>
            <person name="Wagner M."/>
            <person name="Jensen G.J."/>
            <person name="Kyrpides N.C."/>
            <person name="Koonin E.V."/>
            <person name="Woyke T."/>
        </authorList>
    </citation>
    <scope>NUCLEOTIDE SEQUENCE</scope>
    <source>
        <strain evidence="2">HKV1</strain>
    </source>
</reference>
<protein>
    <submittedName>
        <fullName evidence="2">Uncharacterized protein</fullName>
    </submittedName>
</protein>
<gene>
    <name evidence="2" type="ORF">Hokovirus_1_89</name>
</gene>
<name>A0A1V0SEQ9_9VIRU</name>
<keyword evidence="1" id="KW-1133">Transmembrane helix</keyword>
<evidence type="ECO:0000256" key="1">
    <source>
        <dbReference type="SAM" id="Phobius"/>
    </source>
</evidence>
<feature type="transmembrane region" description="Helical" evidence="1">
    <location>
        <begin position="6"/>
        <end position="23"/>
    </location>
</feature>
<dbReference type="InterPro" id="IPR022074">
    <property type="entry name" value="DUF3626"/>
</dbReference>
<sequence>MKQKYNIIKTIIIIIIIIIMDKTNELKKLNELQIQVMHYCLKKSKLYHQNVYELFFSELLCKFSEQDITNTFLYIINDAPLITHLSFSTLQKVINEGILKNAFETTTKGTSYLTSRNNWEKNLFNDIYKDANFIDRPKYGSINFLNNPSGISLLKSYGDCFIKYKNSVKYRTTFIHGATYKMDYHIATFNYYAHILYYYLKSKEQIIYDLVNIANKRLSSSTLTIDPYIDAQIHGPVLISDIESIHIPKTQQIDANFVYKMELEHPDIQIIFF</sequence>
<evidence type="ECO:0000313" key="2">
    <source>
        <dbReference type="EMBL" id="ARF10210.1"/>
    </source>
</evidence>
<keyword evidence="1" id="KW-0472">Membrane</keyword>
<dbReference type="Pfam" id="PF12294">
    <property type="entry name" value="DUF3626"/>
    <property type="match status" value="1"/>
</dbReference>